<feature type="transmembrane region" description="Helical" evidence="1">
    <location>
        <begin position="81"/>
        <end position="102"/>
    </location>
</feature>
<dbReference type="InterPro" id="IPR036890">
    <property type="entry name" value="HATPase_C_sf"/>
</dbReference>
<dbReference type="InterPro" id="IPR050640">
    <property type="entry name" value="Bact_2-comp_sensor_kinase"/>
</dbReference>
<reference evidence="3 4" key="1">
    <citation type="submission" date="2024-02" db="EMBL/GenBank/DDBJ databases">
        <title>New thermophilic sulfur-oxidizing bacteria from a hot springs of the Uzon caldera (Kamchatka, Russia).</title>
        <authorList>
            <person name="Dukat A.M."/>
            <person name="Elcheninov A.G."/>
            <person name="Frolov E.N."/>
        </authorList>
    </citation>
    <scope>NUCLEOTIDE SEQUENCE [LARGE SCALE GENOMIC DNA]</scope>
    <source>
        <strain evidence="3 4">AK1</strain>
    </source>
</reference>
<keyword evidence="3" id="KW-0808">Transferase</keyword>
<evidence type="ECO:0000313" key="4">
    <source>
        <dbReference type="Proteomes" id="UP001482231"/>
    </source>
</evidence>
<gene>
    <name evidence="3" type="ORF">V6E02_05310</name>
</gene>
<keyword evidence="1" id="KW-0812">Transmembrane</keyword>
<name>A0ABV0EDI7_9BURK</name>
<comment type="caution">
    <text evidence="3">The sequence shown here is derived from an EMBL/GenBank/DDBJ whole genome shotgun (WGS) entry which is preliminary data.</text>
</comment>
<keyword evidence="3" id="KW-0418">Kinase</keyword>
<dbReference type="SUPFAM" id="SSF55874">
    <property type="entry name" value="ATPase domain of HSP90 chaperone/DNA topoisomerase II/histidine kinase"/>
    <property type="match status" value="1"/>
</dbReference>
<dbReference type="Proteomes" id="UP001482231">
    <property type="component" value="Unassembled WGS sequence"/>
</dbReference>
<dbReference type="GO" id="GO:0016301">
    <property type="term" value="F:kinase activity"/>
    <property type="evidence" value="ECO:0007669"/>
    <property type="project" value="UniProtKB-KW"/>
</dbReference>
<dbReference type="EMBL" id="JBAJEX010000003">
    <property type="protein sequence ID" value="MEO1766624.1"/>
    <property type="molecule type" value="Genomic_DNA"/>
</dbReference>
<proteinExistence type="predicted"/>
<evidence type="ECO:0000259" key="2">
    <source>
        <dbReference type="Pfam" id="PF06580"/>
    </source>
</evidence>
<feature type="transmembrane region" description="Helical" evidence="1">
    <location>
        <begin position="20"/>
        <end position="43"/>
    </location>
</feature>
<feature type="transmembrane region" description="Helical" evidence="1">
    <location>
        <begin position="55"/>
        <end position="75"/>
    </location>
</feature>
<organism evidence="3 4">
    <name type="scientific">Thiobacter aerophilum</name>
    <dbReference type="NCBI Taxonomy" id="3121275"/>
    <lineage>
        <taxon>Bacteria</taxon>
        <taxon>Pseudomonadati</taxon>
        <taxon>Pseudomonadota</taxon>
        <taxon>Betaproteobacteria</taxon>
        <taxon>Burkholderiales</taxon>
        <taxon>Thiobacteraceae</taxon>
        <taxon>Thiobacter</taxon>
    </lineage>
</organism>
<keyword evidence="4" id="KW-1185">Reference proteome</keyword>
<dbReference type="InterPro" id="IPR010559">
    <property type="entry name" value="Sig_transdc_His_kin_internal"/>
</dbReference>
<keyword evidence="1" id="KW-1133">Transmembrane helix</keyword>
<protein>
    <submittedName>
        <fullName evidence="3">Histidine kinase</fullName>
    </submittedName>
</protein>
<evidence type="ECO:0000256" key="1">
    <source>
        <dbReference type="SAM" id="Phobius"/>
    </source>
</evidence>
<evidence type="ECO:0000313" key="3">
    <source>
        <dbReference type="EMBL" id="MEO1766624.1"/>
    </source>
</evidence>
<dbReference type="Pfam" id="PF06580">
    <property type="entry name" value="His_kinase"/>
    <property type="match status" value="1"/>
</dbReference>
<accession>A0ABV0EDI7</accession>
<dbReference type="Gene3D" id="3.30.565.10">
    <property type="entry name" value="Histidine kinase-like ATPase, C-terminal domain"/>
    <property type="match status" value="1"/>
</dbReference>
<feature type="domain" description="Signal transduction histidine kinase internal region" evidence="2">
    <location>
        <begin position="146"/>
        <end position="224"/>
    </location>
</feature>
<dbReference type="PANTHER" id="PTHR34220:SF7">
    <property type="entry name" value="SENSOR HISTIDINE KINASE YPDA"/>
    <property type="match status" value="1"/>
</dbReference>
<sequence>MASINHPHPVTLPNFANLGTILRILVLANVMGLAAALVIAPSLTQIWRALQEVSLHLQPVVLASLGLMSLVNPWLARLPYVWGAALVVAVVTAIAVGHEFLLAHLFQWEVKGDTGGVVALSLLASTAILGYFHMRARILSPAVTEARLQALQARIRPHFLFNSINAVLSLVGSDPRRAERALLDMADLFRVLMGNNRELVTLESELNLSWQYLELEQLRLGNRLKVVWHIDKMPKDALVPPLILQPLLENAVYHGVEPVAEPGEIVVNIYRHRHQVHLVVKNPCPTTAGRHHAGNRMAVQNIRERLALHFDAEATMKAERLGDTYQVHIILPYTRAKNEPRTLERADRG</sequence>
<feature type="transmembrane region" description="Helical" evidence="1">
    <location>
        <begin position="114"/>
        <end position="134"/>
    </location>
</feature>
<dbReference type="RefSeq" id="WP_347307734.1">
    <property type="nucleotide sequence ID" value="NZ_JBAJEX010000003.1"/>
</dbReference>
<keyword evidence="1" id="KW-0472">Membrane</keyword>
<dbReference type="PANTHER" id="PTHR34220">
    <property type="entry name" value="SENSOR HISTIDINE KINASE YPDA"/>
    <property type="match status" value="1"/>
</dbReference>